<evidence type="ECO:0008006" key="3">
    <source>
        <dbReference type="Google" id="ProtNLM"/>
    </source>
</evidence>
<organism evidence="2">
    <name type="scientific">marine sediment metagenome</name>
    <dbReference type="NCBI Taxonomy" id="412755"/>
    <lineage>
        <taxon>unclassified sequences</taxon>
        <taxon>metagenomes</taxon>
        <taxon>ecological metagenomes</taxon>
    </lineage>
</organism>
<dbReference type="InterPro" id="IPR029063">
    <property type="entry name" value="SAM-dependent_MTases_sf"/>
</dbReference>
<protein>
    <recommendedName>
        <fullName evidence="3">DNA methylase N-4/N-6 domain-containing protein</fullName>
    </recommendedName>
</protein>
<reference evidence="2" key="1">
    <citation type="journal article" date="2015" name="Nature">
        <title>Complex archaea that bridge the gap between prokaryotes and eukaryotes.</title>
        <authorList>
            <person name="Spang A."/>
            <person name="Saw J.H."/>
            <person name="Jorgensen S.L."/>
            <person name="Zaremba-Niedzwiedzka K."/>
            <person name="Martijn J."/>
            <person name="Lind A.E."/>
            <person name="van Eijk R."/>
            <person name="Schleper C."/>
            <person name="Guy L."/>
            <person name="Ettema T.J."/>
        </authorList>
    </citation>
    <scope>NUCLEOTIDE SEQUENCE</scope>
</reference>
<dbReference type="Gene3D" id="3.40.50.150">
    <property type="entry name" value="Vaccinia Virus protein VP39"/>
    <property type="match status" value="1"/>
</dbReference>
<name>A0A0F9W034_9ZZZZ</name>
<dbReference type="AlphaFoldDB" id="A0A0F9W034"/>
<dbReference type="CDD" id="cd02440">
    <property type="entry name" value="AdoMet_MTases"/>
    <property type="match status" value="1"/>
</dbReference>
<dbReference type="EMBL" id="LAZR01000384">
    <property type="protein sequence ID" value="KKN71403.1"/>
    <property type="molecule type" value="Genomic_DNA"/>
</dbReference>
<sequence length="367" mass="41063">MNPQGVLFKGCVLDARGRLEKAFTVPPFSILDARQGYWQKRKRQWLALGIKSETGRGELKTSPGSESTGCGSFGKNYKKQAKLSPGGSPRPACDYSKGERGDGRGRPLAQQRAYNTQGWVDKMGIKGNSINQTGTSIFDPVLTELMYKWFCPTGGAILDPFAGGSVRGIVANFLDYYYTGIELRDEQVVANVEQGHRIMPDNIPKWIQGDSRDVAALTDGHSYDFIFSCPPYYNLEVYSELAGELSNMRTYRDFLTAYDEIIVRCVSLLKPNRFACFIIGDMRDKNGFYRNFVSDTIAAFQTAGAILYNEIILITAIGSLPIRIARQFQAGRKIGKTHQNILVFYKGDPDKIKEDFGKVDISNEWIE</sequence>
<comment type="caution">
    <text evidence="2">The sequence shown here is derived from an EMBL/GenBank/DDBJ whole genome shotgun (WGS) entry which is preliminary data.</text>
</comment>
<evidence type="ECO:0000313" key="2">
    <source>
        <dbReference type="EMBL" id="KKN71403.1"/>
    </source>
</evidence>
<accession>A0A0F9W034</accession>
<feature type="region of interest" description="Disordered" evidence="1">
    <location>
        <begin position="80"/>
        <end position="109"/>
    </location>
</feature>
<feature type="compositionally biased region" description="Basic and acidic residues" evidence="1">
    <location>
        <begin position="96"/>
        <end position="105"/>
    </location>
</feature>
<proteinExistence type="predicted"/>
<dbReference type="SUPFAM" id="SSF53335">
    <property type="entry name" value="S-adenosyl-L-methionine-dependent methyltransferases"/>
    <property type="match status" value="2"/>
</dbReference>
<gene>
    <name evidence="2" type="ORF">LCGC14_0421250</name>
</gene>
<evidence type="ECO:0000256" key="1">
    <source>
        <dbReference type="SAM" id="MobiDB-lite"/>
    </source>
</evidence>